<protein>
    <submittedName>
        <fullName evidence="1">Uncharacterized protein</fullName>
    </submittedName>
</protein>
<name>A0A2V0PLG9_9CHLO</name>
<dbReference type="GO" id="GO:0003755">
    <property type="term" value="F:peptidyl-prolyl cis-trans isomerase activity"/>
    <property type="evidence" value="ECO:0007669"/>
    <property type="project" value="InterPro"/>
</dbReference>
<proteinExistence type="predicted"/>
<dbReference type="SUPFAM" id="SSF54534">
    <property type="entry name" value="FKBP-like"/>
    <property type="match status" value="1"/>
</dbReference>
<dbReference type="GO" id="GO:0015031">
    <property type="term" value="P:protein transport"/>
    <property type="evidence" value="ECO:0007669"/>
    <property type="project" value="InterPro"/>
</dbReference>
<dbReference type="AlphaFoldDB" id="A0A2V0PLG9"/>
<dbReference type="Gene3D" id="1.10.3120.10">
    <property type="entry name" value="Trigger factor, C-terminal domain"/>
    <property type="match status" value="1"/>
</dbReference>
<comment type="caution">
    <text evidence="1">The sequence shown here is derived from an EMBL/GenBank/DDBJ whole genome shotgun (WGS) entry which is preliminary data.</text>
</comment>
<dbReference type="FunCoup" id="A0A2V0PLG9">
    <property type="interactions" value="632"/>
</dbReference>
<accession>A0A2V0PLG9</accession>
<keyword evidence="2" id="KW-1185">Reference proteome</keyword>
<dbReference type="InParanoid" id="A0A2V0PLG9"/>
<sequence length="394" mass="43166">MQHALAWGRNGSMASRAPAPAAAAPLAGARRGATLVVRAAKHEYQVVREERPDGGVSLSVTIPGPLVQRRFTEIVDILRRCVMPVHASRALPGSESITTDVRALIDAFDPAQPLTYGVTFDCLPKVKWARDWKGIEVTVEETGSLADDEAAVDDLIQQYRKEKGAQRVAAGRGLQPGDVSIIDMRISPAGGGEPFPGLDKKRFALDTTADPLGLAKNMAGMEVGEERRWEFSFPGDWHVELWRGQRAEAVVKLRELFEWDLPEFDDAFVAAHYPSFDSAADMRKSLLATTAVERFRATQGQAADRIMEAVAGAVSVELPQSYLRAVAEKEFQERLLQMVSTRVATPEQAEAMCTEEGLAEYIAERRGELEERCKFLLAADDIAESEGIEVEATG</sequence>
<evidence type="ECO:0000313" key="1">
    <source>
        <dbReference type="EMBL" id="GBG00567.1"/>
    </source>
</evidence>
<dbReference type="GO" id="GO:0006457">
    <property type="term" value="P:protein folding"/>
    <property type="evidence" value="ECO:0007669"/>
    <property type="project" value="InterPro"/>
</dbReference>
<dbReference type="OrthoDB" id="3366at2759"/>
<dbReference type="SUPFAM" id="SSF109998">
    <property type="entry name" value="Triger factor/SurA peptide-binding domain-like"/>
    <property type="match status" value="1"/>
</dbReference>
<gene>
    <name evidence="1" type="ORF">Rsub_13295</name>
</gene>
<dbReference type="Proteomes" id="UP000247498">
    <property type="component" value="Unassembled WGS sequence"/>
</dbReference>
<reference evidence="1 2" key="1">
    <citation type="journal article" date="2018" name="Sci. Rep.">
        <title>Raphidocelis subcapitata (=Pseudokirchneriella subcapitata) provides an insight into genome evolution and environmental adaptations in the Sphaeropleales.</title>
        <authorList>
            <person name="Suzuki S."/>
            <person name="Yamaguchi H."/>
            <person name="Nakajima N."/>
            <person name="Kawachi M."/>
        </authorList>
    </citation>
    <scope>NUCLEOTIDE SEQUENCE [LARGE SCALE GENOMIC DNA]</scope>
    <source>
        <strain evidence="1 2">NIES-35</strain>
    </source>
</reference>
<organism evidence="1 2">
    <name type="scientific">Raphidocelis subcapitata</name>
    <dbReference type="NCBI Taxonomy" id="307507"/>
    <lineage>
        <taxon>Eukaryota</taxon>
        <taxon>Viridiplantae</taxon>
        <taxon>Chlorophyta</taxon>
        <taxon>core chlorophytes</taxon>
        <taxon>Chlorophyceae</taxon>
        <taxon>CS clade</taxon>
        <taxon>Sphaeropleales</taxon>
        <taxon>Selenastraceae</taxon>
        <taxon>Raphidocelis</taxon>
    </lineage>
</organism>
<evidence type="ECO:0000313" key="2">
    <source>
        <dbReference type="Proteomes" id="UP000247498"/>
    </source>
</evidence>
<dbReference type="InterPro" id="IPR046357">
    <property type="entry name" value="PPIase_dom_sf"/>
</dbReference>
<dbReference type="Gene3D" id="3.10.50.40">
    <property type="match status" value="1"/>
</dbReference>
<dbReference type="InterPro" id="IPR037041">
    <property type="entry name" value="Trigger_fac_C_sf"/>
</dbReference>
<dbReference type="STRING" id="307507.A0A2V0PLG9"/>
<dbReference type="InterPro" id="IPR027304">
    <property type="entry name" value="Trigger_fact/SurA_dom_sf"/>
</dbReference>
<dbReference type="EMBL" id="BDRX01000249">
    <property type="protein sequence ID" value="GBG00567.1"/>
    <property type="molecule type" value="Genomic_DNA"/>
</dbReference>